<evidence type="ECO:0000256" key="10">
    <source>
        <dbReference type="HAMAP-Rule" id="MF_00321"/>
    </source>
</evidence>
<dbReference type="EMBL" id="MFAF01000016">
    <property type="protein sequence ID" value="OGD79062.1"/>
    <property type="molecule type" value="Genomic_DNA"/>
</dbReference>
<comment type="cofactor">
    <cofactor evidence="1">
        <name>Mg(2+)</name>
        <dbReference type="ChEBI" id="CHEBI:18420"/>
    </cofactor>
</comment>
<dbReference type="CDD" id="cd01876">
    <property type="entry name" value="YihA_EngB"/>
    <property type="match status" value="1"/>
</dbReference>
<keyword evidence="7 10" id="KW-0342">GTP-binding</keyword>
<evidence type="ECO:0000256" key="6">
    <source>
        <dbReference type="ARBA" id="ARBA00022842"/>
    </source>
</evidence>
<organism evidence="12 13">
    <name type="scientific">Candidatus Coatesbacteria bacterium RBG_13_66_14</name>
    <dbReference type="NCBI Taxonomy" id="1817816"/>
    <lineage>
        <taxon>Bacteria</taxon>
        <taxon>Candidatus Coatesiibacteriota</taxon>
    </lineage>
</organism>
<gene>
    <name evidence="10" type="primary">engB</name>
    <name evidence="12" type="ORF">A2Y64_06655</name>
</gene>
<evidence type="ECO:0000256" key="7">
    <source>
        <dbReference type="ARBA" id="ARBA00023134"/>
    </source>
</evidence>
<keyword evidence="6" id="KW-0460">Magnesium</keyword>
<dbReference type="PANTHER" id="PTHR11649:SF13">
    <property type="entry name" value="ENGB-TYPE G DOMAIN-CONTAINING PROTEIN"/>
    <property type="match status" value="1"/>
</dbReference>
<dbReference type="PROSITE" id="PS51706">
    <property type="entry name" value="G_ENGB"/>
    <property type="match status" value="1"/>
</dbReference>
<comment type="function">
    <text evidence="10">Necessary for normal cell division and for the maintenance of normal septation.</text>
</comment>
<dbReference type="InterPro" id="IPR006073">
    <property type="entry name" value="GTP-bd"/>
</dbReference>
<dbReference type="Pfam" id="PF01926">
    <property type="entry name" value="MMR_HSR1"/>
    <property type="match status" value="1"/>
</dbReference>
<accession>A0A1F5FHK7</accession>
<dbReference type="GO" id="GO:0005829">
    <property type="term" value="C:cytosol"/>
    <property type="evidence" value="ECO:0007669"/>
    <property type="project" value="TreeGrafter"/>
</dbReference>
<dbReference type="GO" id="GO:0000917">
    <property type="term" value="P:division septum assembly"/>
    <property type="evidence" value="ECO:0007669"/>
    <property type="project" value="UniProtKB-KW"/>
</dbReference>
<comment type="caution">
    <text evidence="12">The sequence shown here is derived from an EMBL/GenBank/DDBJ whole genome shotgun (WGS) entry which is preliminary data.</text>
</comment>
<dbReference type="AlphaFoldDB" id="A0A1F5FHK7"/>
<evidence type="ECO:0000256" key="2">
    <source>
        <dbReference type="ARBA" id="ARBA00009638"/>
    </source>
</evidence>
<dbReference type="HAMAP" id="MF_00321">
    <property type="entry name" value="GTPase_EngB"/>
    <property type="match status" value="1"/>
</dbReference>
<dbReference type="GO" id="GO:0005525">
    <property type="term" value="F:GTP binding"/>
    <property type="evidence" value="ECO:0007669"/>
    <property type="project" value="UniProtKB-UniRule"/>
</dbReference>
<dbReference type="InterPro" id="IPR027417">
    <property type="entry name" value="P-loop_NTPase"/>
</dbReference>
<sequence>MDEHRVLRAEFVTSAASPGGIPEPGVPEIALLGRSNVGKSSLINALVGRKRLAYPSSMPGKTRLLNFYRVRVSAGRGATDLCLVDTPGYGYARASGSERERFDELACALLARTRPSRAGAVQIVDIRHPGLESDVAAREWLGALGVPVAVAATKADKLSRNRLRQALDGHASALGVMPVPFSAVTGAGRRELWSAVLEMLRRHGGLD</sequence>
<name>A0A1F5FHK7_9BACT</name>
<evidence type="ECO:0000256" key="8">
    <source>
        <dbReference type="ARBA" id="ARBA00023210"/>
    </source>
</evidence>
<dbReference type="Gene3D" id="3.40.50.300">
    <property type="entry name" value="P-loop containing nucleotide triphosphate hydrolases"/>
    <property type="match status" value="1"/>
</dbReference>
<dbReference type="STRING" id="1817816.A2Y64_06655"/>
<dbReference type="PANTHER" id="PTHR11649">
    <property type="entry name" value="MSS1/TRME-RELATED GTP-BINDING PROTEIN"/>
    <property type="match status" value="1"/>
</dbReference>
<dbReference type="GO" id="GO:0046872">
    <property type="term" value="F:metal ion binding"/>
    <property type="evidence" value="ECO:0007669"/>
    <property type="project" value="UniProtKB-KW"/>
</dbReference>
<dbReference type="InterPro" id="IPR019987">
    <property type="entry name" value="GTP-bd_ribosome_bio_YsxC"/>
</dbReference>
<evidence type="ECO:0000256" key="4">
    <source>
        <dbReference type="ARBA" id="ARBA00022723"/>
    </source>
</evidence>
<protein>
    <recommendedName>
        <fullName evidence="10">Probable GTP-binding protein EngB</fullName>
    </recommendedName>
</protein>
<evidence type="ECO:0000313" key="12">
    <source>
        <dbReference type="EMBL" id="OGD79062.1"/>
    </source>
</evidence>
<keyword evidence="4" id="KW-0479">Metal-binding</keyword>
<evidence type="ECO:0000256" key="9">
    <source>
        <dbReference type="ARBA" id="ARBA00023306"/>
    </source>
</evidence>
<keyword evidence="3 10" id="KW-0132">Cell division</keyword>
<evidence type="ECO:0000313" key="13">
    <source>
        <dbReference type="Proteomes" id="UP000177187"/>
    </source>
</evidence>
<comment type="similarity">
    <text evidence="2 10">Belongs to the TRAFAC class TrmE-Era-EngA-EngB-Septin-like GTPase superfamily. EngB GTPase family.</text>
</comment>
<keyword evidence="5 10" id="KW-0547">Nucleotide-binding</keyword>
<keyword evidence="9 10" id="KW-0131">Cell cycle</keyword>
<proteinExistence type="inferred from homology"/>
<dbReference type="InterPro" id="IPR030393">
    <property type="entry name" value="G_ENGB_dom"/>
</dbReference>
<dbReference type="NCBIfam" id="TIGR03598">
    <property type="entry name" value="GTPase_YsxC"/>
    <property type="match status" value="1"/>
</dbReference>
<dbReference type="SUPFAM" id="SSF52540">
    <property type="entry name" value="P-loop containing nucleoside triphosphate hydrolases"/>
    <property type="match status" value="1"/>
</dbReference>
<keyword evidence="8 10" id="KW-0717">Septation</keyword>
<evidence type="ECO:0000256" key="1">
    <source>
        <dbReference type="ARBA" id="ARBA00001946"/>
    </source>
</evidence>
<evidence type="ECO:0000256" key="3">
    <source>
        <dbReference type="ARBA" id="ARBA00022618"/>
    </source>
</evidence>
<evidence type="ECO:0000259" key="11">
    <source>
        <dbReference type="PROSITE" id="PS51706"/>
    </source>
</evidence>
<evidence type="ECO:0000256" key="5">
    <source>
        <dbReference type="ARBA" id="ARBA00022741"/>
    </source>
</evidence>
<reference evidence="12 13" key="1">
    <citation type="journal article" date="2016" name="Nat. Commun.">
        <title>Thousands of microbial genomes shed light on interconnected biogeochemical processes in an aquifer system.</title>
        <authorList>
            <person name="Anantharaman K."/>
            <person name="Brown C.T."/>
            <person name="Hug L.A."/>
            <person name="Sharon I."/>
            <person name="Castelle C.J."/>
            <person name="Probst A.J."/>
            <person name="Thomas B.C."/>
            <person name="Singh A."/>
            <person name="Wilkins M.J."/>
            <person name="Karaoz U."/>
            <person name="Brodie E.L."/>
            <person name="Williams K.H."/>
            <person name="Hubbard S.S."/>
            <person name="Banfield J.F."/>
        </authorList>
    </citation>
    <scope>NUCLEOTIDE SEQUENCE [LARGE SCALE GENOMIC DNA]</scope>
</reference>
<feature type="domain" description="EngB-type G" evidence="11">
    <location>
        <begin position="25"/>
        <end position="202"/>
    </location>
</feature>
<dbReference type="Proteomes" id="UP000177187">
    <property type="component" value="Unassembled WGS sequence"/>
</dbReference>